<reference evidence="2 3" key="1">
    <citation type="submission" date="2021-06" db="EMBL/GenBank/DDBJ databases">
        <title>Caerostris extrusa draft genome.</title>
        <authorList>
            <person name="Kono N."/>
            <person name="Arakawa K."/>
        </authorList>
    </citation>
    <scope>NUCLEOTIDE SEQUENCE [LARGE SCALE GENOMIC DNA]</scope>
</reference>
<sequence length="80" mass="8554">MIALSHTRLRDNRRAEEKAACGPFHGAISFLMSLTKGNLANKIISRRSSDDGQAAGVAPLRPKPPVVRKAAPCNQDGTQS</sequence>
<evidence type="ECO:0000313" key="2">
    <source>
        <dbReference type="EMBL" id="GIY48812.1"/>
    </source>
</evidence>
<evidence type="ECO:0000256" key="1">
    <source>
        <dbReference type="SAM" id="MobiDB-lite"/>
    </source>
</evidence>
<name>A0AAV4TV15_CAEEX</name>
<organism evidence="2 3">
    <name type="scientific">Caerostris extrusa</name>
    <name type="common">Bark spider</name>
    <name type="synonym">Caerostris bankana</name>
    <dbReference type="NCBI Taxonomy" id="172846"/>
    <lineage>
        <taxon>Eukaryota</taxon>
        <taxon>Metazoa</taxon>
        <taxon>Ecdysozoa</taxon>
        <taxon>Arthropoda</taxon>
        <taxon>Chelicerata</taxon>
        <taxon>Arachnida</taxon>
        <taxon>Araneae</taxon>
        <taxon>Araneomorphae</taxon>
        <taxon>Entelegynae</taxon>
        <taxon>Araneoidea</taxon>
        <taxon>Araneidae</taxon>
        <taxon>Caerostris</taxon>
    </lineage>
</organism>
<dbReference type="AlphaFoldDB" id="A0AAV4TV15"/>
<gene>
    <name evidence="2" type="ORF">CEXT_56701</name>
</gene>
<proteinExistence type="predicted"/>
<dbReference type="EMBL" id="BPLR01011756">
    <property type="protein sequence ID" value="GIY48812.1"/>
    <property type="molecule type" value="Genomic_DNA"/>
</dbReference>
<comment type="caution">
    <text evidence="2">The sequence shown here is derived from an EMBL/GenBank/DDBJ whole genome shotgun (WGS) entry which is preliminary data.</text>
</comment>
<accession>A0AAV4TV15</accession>
<protein>
    <submittedName>
        <fullName evidence="2">Uncharacterized protein</fullName>
    </submittedName>
</protein>
<evidence type="ECO:0000313" key="3">
    <source>
        <dbReference type="Proteomes" id="UP001054945"/>
    </source>
</evidence>
<feature type="region of interest" description="Disordered" evidence="1">
    <location>
        <begin position="47"/>
        <end position="80"/>
    </location>
</feature>
<dbReference type="Proteomes" id="UP001054945">
    <property type="component" value="Unassembled WGS sequence"/>
</dbReference>
<keyword evidence="3" id="KW-1185">Reference proteome</keyword>